<evidence type="ECO:0000313" key="2">
    <source>
        <dbReference type="Proteomes" id="UP000023152"/>
    </source>
</evidence>
<reference evidence="1 2" key="1">
    <citation type="journal article" date="2013" name="Curr. Biol.">
        <title>The Genome of the Foraminiferan Reticulomyxa filosa.</title>
        <authorList>
            <person name="Glockner G."/>
            <person name="Hulsmann N."/>
            <person name="Schleicher M."/>
            <person name="Noegel A.A."/>
            <person name="Eichinger L."/>
            <person name="Gallinger C."/>
            <person name="Pawlowski J."/>
            <person name="Sierra R."/>
            <person name="Euteneuer U."/>
            <person name="Pillet L."/>
            <person name="Moustafa A."/>
            <person name="Platzer M."/>
            <person name="Groth M."/>
            <person name="Szafranski K."/>
            <person name="Schliwa M."/>
        </authorList>
    </citation>
    <scope>NUCLEOTIDE SEQUENCE [LARGE SCALE GENOMIC DNA]</scope>
</reference>
<organism evidence="1 2">
    <name type="scientific">Reticulomyxa filosa</name>
    <dbReference type="NCBI Taxonomy" id="46433"/>
    <lineage>
        <taxon>Eukaryota</taxon>
        <taxon>Sar</taxon>
        <taxon>Rhizaria</taxon>
        <taxon>Retaria</taxon>
        <taxon>Foraminifera</taxon>
        <taxon>Monothalamids</taxon>
        <taxon>Reticulomyxidae</taxon>
        <taxon>Reticulomyxa</taxon>
    </lineage>
</organism>
<name>X6LIC7_RETFI</name>
<proteinExistence type="predicted"/>
<evidence type="ECO:0000313" key="1">
    <source>
        <dbReference type="EMBL" id="ETO01723.1"/>
    </source>
</evidence>
<keyword evidence="2" id="KW-1185">Reference proteome</keyword>
<dbReference type="EMBL" id="ASPP01037560">
    <property type="protein sequence ID" value="ETO01723.1"/>
    <property type="molecule type" value="Genomic_DNA"/>
</dbReference>
<protein>
    <submittedName>
        <fullName evidence="1">Uncharacterized protein</fullName>
    </submittedName>
</protein>
<sequence>MNIHVFIHECSHAFIYGSFFKENYLNFFKKKKLVLGLEDQEKTNTFKECYDKECTALLNEQAPLKSFQCLLCEQIAYNEIALTCNEHEDYQGALVIEKQCFK</sequence>
<accession>X6LIC7</accession>
<dbReference type="Proteomes" id="UP000023152">
    <property type="component" value="Unassembled WGS sequence"/>
</dbReference>
<gene>
    <name evidence="1" type="ORF">RFI_35716</name>
</gene>
<comment type="caution">
    <text evidence="1">The sequence shown here is derived from an EMBL/GenBank/DDBJ whole genome shotgun (WGS) entry which is preliminary data.</text>
</comment>
<dbReference type="AlphaFoldDB" id="X6LIC7"/>